<protein>
    <submittedName>
        <fullName evidence="1">Uncharacterized protein</fullName>
    </submittedName>
</protein>
<reference evidence="1 2" key="1">
    <citation type="submission" date="2019-06" db="EMBL/GenBank/DDBJ databases">
        <title>Draft genomes of female and male turbot (Scophthalmus maximus).</title>
        <authorList>
            <person name="Xu H."/>
            <person name="Xu X.-W."/>
            <person name="Shao C."/>
            <person name="Chen S."/>
        </authorList>
    </citation>
    <scope>NUCLEOTIDE SEQUENCE [LARGE SCALE GENOMIC DNA]</scope>
    <source>
        <strain evidence="1">Ysfricsl-2016a</strain>
        <tissue evidence="1">Blood</tissue>
    </source>
</reference>
<comment type="caution">
    <text evidence="1">The sequence shown here is derived from an EMBL/GenBank/DDBJ whole genome shotgun (WGS) entry which is preliminary data.</text>
</comment>
<evidence type="ECO:0000313" key="1">
    <source>
        <dbReference type="EMBL" id="KAF0038592.1"/>
    </source>
</evidence>
<dbReference type="Proteomes" id="UP000438429">
    <property type="component" value="Unassembled WGS sequence"/>
</dbReference>
<accession>A0A6A4T8V6</accession>
<proteinExistence type="predicted"/>
<dbReference type="AlphaFoldDB" id="A0A6A4T8V6"/>
<name>A0A6A4T8V6_SCOMX</name>
<organism evidence="1 2">
    <name type="scientific">Scophthalmus maximus</name>
    <name type="common">Turbot</name>
    <name type="synonym">Psetta maxima</name>
    <dbReference type="NCBI Taxonomy" id="52904"/>
    <lineage>
        <taxon>Eukaryota</taxon>
        <taxon>Metazoa</taxon>
        <taxon>Chordata</taxon>
        <taxon>Craniata</taxon>
        <taxon>Vertebrata</taxon>
        <taxon>Euteleostomi</taxon>
        <taxon>Actinopterygii</taxon>
        <taxon>Neopterygii</taxon>
        <taxon>Teleostei</taxon>
        <taxon>Neoteleostei</taxon>
        <taxon>Acanthomorphata</taxon>
        <taxon>Carangaria</taxon>
        <taxon>Pleuronectiformes</taxon>
        <taxon>Pleuronectoidei</taxon>
        <taxon>Scophthalmidae</taxon>
        <taxon>Scophthalmus</taxon>
    </lineage>
</organism>
<dbReference type="EMBL" id="VEVO01000008">
    <property type="protein sequence ID" value="KAF0038592.1"/>
    <property type="molecule type" value="Genomic_DNA"/>
</dbReference>
<gene>
    <name evidence="1" type="ORF">F2P81_009076</name>
</gene>
<evidence type="ECO:0000313" key="2">
    <source>
        <dbReference type="Proteomes" id="UP000438429"/>
    </source>
</evidence>
<sequence>MSECGLVQLFEDTHCTQVPVRKLFPLAVSQSALSPRCPVRAELHQSPGLYLDRGNIRICGSPRIFTTVKSNIRGLACRLEDVVLWAVGPDLPTQRRWLAIKVVTGIDGPRAMNTPYLFLWCRALFPHKKE</sequence>